<reference evidence="2 3" key="1">
    <citation type="journal article" date="2023" name="Commun. Biol.">
        <title>Reorganization of the ancestral sex-determining regions during the evolution of trioecy in Pleodorina starrii.</title>
        <authorList>
            <person name="Takahashi K."/>
            <person name="Suzuki S."/>
            <person name="Kawai-Toyooka H."/>
            <person name="Yamamoto K."/>
            <person name="Hamaji T."/>
            <person name="Ootsuki R."/>
            <person name="Yamaguchi H."/>
            <person name="Kawachi M."/>
            <person name="Higashiyama T."/>
            <person name="Nozaki H."/>
        </authorList>
    </citation>
    <scope>NUCLEOTIDE SEQUENCE [LARGE SCALE GENOMIC DNA]</scope>
    <source>
        <strain evidence="2 3">NIES-4479</strain>
    </source>
</reference>
<name>A0A9W6F669_9CHLO</name>
<protein>
    <submittedName>
        <fullName evidence="2">Uncharacterized protein</fullName>
    </submittedName>
</protein>
<organism evidence="2 3">
    <name type="scientific">Pleodorina starrii</name>
    <dbReference type="NCBI Taxonomy" id="330485"/>
    <lineage>
        <taxon>Eukaryota</taxon>
        <taxon>Viridiplantae</taxon>
        <taxon>Chlorophyta</taxon>
        <taxon>core chlorophytes</taxon>
        <taxon>Chlorophyceae</taxon>
        <taxon>CS clade</taxon>
        <taxon>Chlamydomonadales</taxon>
        <taxon>Volvocaceae</taxon>
        <taxon>Pleodorina</taxon>
    </lineage>
</organism>
<accession>A0A9W6F669</accession>
<keyword evidence="3" id="KW-1185">Reference proteome</keyword>
<proteinExistence type="predicted"/>
<evidence type="ECO:0000256" key="1">
    <source>
        <dbReference type="SAM" id="MobiDB-lite"/>
    </source>
</evidence>
<feature type="region of interest" description="Disordered" evidence="1">
    <location>
        <begin position="286"/>
        <end position="335"/>
    </location>
</feature>
<comment type="caution">
    <text evidence="2">The sequence shown here is derived from an EMBL/GenBank/DDBJ whole genome shotgun (WGS) entry which is preliminary data.</text>
</comment>
<feature type="region of interest" description="Disordered" evidence="1">
    <location>
        <begin position="249"/>
        <end position="271"/>
    </location>
</feature>
<gene>
    <name evidence="2" type="primary">PLEST010161</name>
    <name evidence="2" type="ORF">PLESTB_001197500</name>
</gene>
<evidence type="ECO:0000313" key="3">
    <source>
        <dbReference type="Proteomes" id="UP001165080"/>
    </source>
</evidence>
<dbReference type="AlphaFoldDB" id="A0A9W6F669"/>
<evidence type="ECO:0000313" key="2">
    <source>
        <dbReference type="EMBL" id="GLC57196.1"/>
    </source>
</evidence>
<sequence>MRSHELVLLHRLYGGKRAVNGLDLSQGMVDLARAAIRTHLLSSSPSLDEAGGGRQLGADSATPQATGPEAATQSPPPPQHQQQQQQQQVEEEEERGEVKEVDAGGQASAAAPLEAHVADASCLDGYGPAAAVLSVFGLQQMGPAAPQAVLERAAEVAGKPPPPPDAATAAAPAEWEARLTEAALRDVAGVELLVDRLEQHSVVWESAAHLWQVMTYGGPWRARRLAQGDAVMADIEARFLGKMEAALRGGGGGGSSGNNAAGSQQQPQALEQRPFARVIVIRRSGGGGCGSGGGGSGAEAGGGGGGGGPQPRVQRAPEAGAASPTSTGRSPKSAL</sequence>
<dbReference type="EMBL" id="BRXU01000018">
    <property type="protein sequence ID" value="GLC57196.1"/>
    <property type="molecule type" value="Genomic_DNA"/>
</dbReference>
<feature type="compositionally biased region" description="Gly residues" evidence="1">
    <location>
        <begin position="286"/>
        <end position="309"/>
    </location>
</feature>
<feature type="region of interest" description="Disordered" evidence="1">
    <location>
        <begin position="43"/>
        <end position="107"/>
    </location>
</feature>
<dbReference type="Proteomes" id="UP001165080">
    <property type="component" value="Unassembled WGS sequence"/>
</dbReference>
<feature type="compositionally biased region" description="Polar residues" evidence="1">
    <location>
        <begin position="323"/>
        <end position="335"/>
    </location>
</feature>
<feature type="compositionally biased region" description="Low complexity" evidence="1">
    <location>
        <begin position="257"/>
        <end position="266"/>
    </location>
</feature>